<proteinExistence type="predicted"/>
<name>A0ABN1IH25_9GAMM</name>
<evidence type="ECO:0000259" key="4">
    <source>
        <dbReference type="Pfam" id="PF07687"/>
    </source>
</evidence>
<dbReference type="InterPro" id="IPR011650">
    <property type="entry name" value="Peptidase_M20_dimer"/>
</dbReference>
<protein>
    <submittedName>
        <fullName evidence="5">M20 family metallopeptidase</fullName>
    </submittedName>
</protein>
<accession>A0ABN1IH25</accession>
<keyword evidence="1" id="KW-0645">Protease</keyword>
<keyword evidence="3" id="KW-0378">Hydrolase</keyword>
<organism evidence="5 6">
    <name type="scientific">Dokdonella soli</name>
    <dbReference type="NCBI Taxonomy" id="529810"/>
    <lineage>
        <taxon>Bacteria</taxon>
        <taxon>Pseudomonadati</taxon>
        <taxon>Pseudomonadota</taxon>
        <taxon>Gammaproteobacteria</taxon>
        <taxon>Lysobacterales</taxon>
        <taxon>Rhodanobacteraceae</taxon>
        <taxon>Dokdonella</taxon>
    </lineage>
</organism>
<dbReference type="Proteomes" id="UP001501523">
    <property type="component" value="Unassembled WGS sequence"/>
</dbReference>
<dbReference type="PANTHER" id="PTHR43270:SF4">
    <property type="entry name" value="CARNOSINE DIPEPTIDASE 2, ISOFORM A"/>
    <property type="match status" value="1"/>
</dbReference>
<keyword evidence="6" id="KW-1185">Reference proteome</keyword>
<gene>
    <name evidence="5" type="ORF">GCM10009105_16760</name>
</gene>
<dbReference type="Pfam" id="PF07687">
    <property type="entry name" value="M20_dimer"/>
    <property type="match status" value="1"/>
</dbReference>
<evidence type="ECO:0000256" key="3">
    <source>
        <dbReference type="ARBA" id="ARBA00022801"/>
    </source>
</evidence>
<evidence type="ECO:0000256" key="2">
    <source>
        <dbReference type="ARBA" id="ARBA00022723"/>
    </source>
</evidence>
<dbReference type="PANTHER" id="PTHR43270">
    <property type="entry name" value="BETA-ALA-HIS DIPEPTIDASE"/>
    <property type="match status" value="1"/>
</dbReference>
<dbReference type="EMBL" id="BAAAEU010000007">
    <property type="protein sequence ID" value="GAA0713393.1"/>
    <property type="molecule type" value="Genomic_DNA"/>
</dbReference>
<dbReference type="Gene3D" id="3.40.630.10">
    <property type="entry name" value="Zn peptidases"/>
    <property type="match status" value="1"/>
</dbReference>
<comment type="caution">
    <text evidence="5">The sequence shown here is derived from an EMBL/GenBank/DDBJ whole genome shotgun (WGS) entry which is preliminary data.</text>
</comment>
<evidence type="ECO:0000313" key="6">
    <source>
        <dbReference type="Proteomes" id="UP001501523"/>
    </source>
</evidence>
<dbReference type="SUPFAM" id="SSF53187">
    <property type="entry name" value="Zn-dependent exopeptidases"/>
    <property type="match status" value="1"/>
</dbReference>
<dbReference type="Gene3D" id="3.30.70.360">
    <property type="match status" value="1"/>
</dbReference>
<evidence type="ECO:0000256" key="1">
    <source>
        <dbReference type="ARBA" id="ARBA00022670"/>
    </source>
</evidence>
<feature type="domain" description="Peptidase M20 dimerisation" evidence="4">
    <location>
        <begin position="217"/>
        <end position="373"/>
    </location>
</feature>
<sequence length="507" mass="54080">MDSNALSGFVGGLWDEQIVPQITEYIRIPNKSPMFDADWARHGYMDQAVALMEAWAKAQPIPGMQLEVVRLPNRTPLIFIEIPATGRSGGIEIPGTDAASTDTVLLYGHLDKQPEMTGWSAHLGPWKPVLEGDKLYGRGGADDGYAIFGSLAAILALQAQGIPHARCVVMIEACEESGSYDLPYYVDHLAARIGKPSLIVCLDSGCGNYDQLWLTTSLRGLTGGNLTVKVLEEGVHSGDASGVVASSFRILRQVLSRLEDETSGKILPQELHVEIPAQRVAQAKRTAEILGDAVYSKFPLVDGMQPMNADLAELVLNRTWRPALSITGVGGLPALDSAGNVLRPYTAVKLSLRVPPTLNAAKGGEFLKRLLEKNPPYGAKVTFELEKAGSGWEAPALAPWLEHSVDAASKQFFGAPVAYNGEGGSIPFMGMLGEKFPGAQFLITGVLGPHSNAHGPNEFLHIPTGKRMSMCVAQVIADHYIASGKGLTQGVAASHAHTVKGGDGCCD</sequence>
<evidence type="ECO:0000313" key="5">
    <source>
        <dbReference type="EMBL" id="GAA0713393.1"/>
    </source>
</evidence>
<dbReference type="InterPro" id="IPR051458">
    <property type="entry name" value="Cyt/Met_Dipeptidase"/>
</dbReference>
<reference evidence="5 6" key="1">
    <citation type="journal article" date="2019" name="Int. J. Syst. Evol. Microbiol.">
        <title>The Global Catalogue of Microorganisms (GCM) 10K type strain sequencing project: providing services to taxonomists for standard genome sequencing and annotation.</title>
        <authorList>
            <consortium name="The Broad Institute Genomics Platform"/>
            <consortium name="The Broad Institute Genome Sequencing Center for Infectious Disease"/>
            <person name="Wu L."/>
            <person name="Ma J."/>
        </authorList>
    </citation>
    <scope>NUCLEOTIDE SEQUENCE [LARGE SCALE GENOMIC DNA]</scope>
    <source>
        <strain evidence="5 6">JCM 15421</strain>
    </source>
</reference>
<keyword evidence="2" id="KW-0479">Metal-binding</keyword>
<dbReference type="CDD" id="cd05682">
    <property type="entry name" value="M20_dipept_dapE"/>
    <property type="match status" value="1"/>
</dbReference>
<dbReference type="Pfam" id="PF01546">
    <property type="entry name" value="Peptidase_M20"/>
    <property type="match status" value="1"/>
</dbReference>
<dbReference type="RefSeq" id="WP_343789455.1">
    <property type="nucleotide sequence ID" value="NZ_BAAAEU010000007.1"/>
</dbReference>
<dbReference type="InterPro" id="IPR002933">
    <property type="entry name" value="Peptidase_M20"/>
</dbReference>